<dbReference type="InterPro" id="IPR002562">
    <property type="entry name" value="3'-5'_exonuclease_dom"/>
</dbReference>
<dbReference type="InterPro" id="IPR012337">
    <property type="entry name" value="RNaseH-like_sf"/>
</dbReference>
<dbReference type="Pfam" id="PF01612">
    <property type="entry name" value="DNA_pol_A_exo1"/>
    <property type="match status" value="1"/>
</dbReference>
<keyword evidence="5" id="KW-1185">Reference proteome</keyword>
<dbReference type="AlphaFoldDB" id="A0AAD5SEJ4"/>
<dbReference type="Proteomes" id="UP001212841">
    <property type="component" value="Unassembled WGS sequence"/>
</dbReference>
<sequence length="226" mass="25872">MTTLSFQYPFRNNHIEGDGTNLFAKAEEWVLQNYHPRNPDGTYNTDVWLHDYVGFDVEFDRYNRARALLLGAPNGQELVYHCPTWRFGDAIRRLLNSPHVMKVGLGVWDDAMRLHAAGVQHLQGFLDLLPLVQIYEKYVNGVANAADDGLMEFAKRYLGIKIKNSRKAGDSGWANVTPLSRRHIRYGCLDAFASLEVFRVLLARLTPAARARFNVIAAEMLRKHRR</sequence>
<reference evidence="4" key="1">
    <citation type="submission" date="2020-05" db="EMBL/GenBank/DDBJ databases">
        <title>Phylogenomic resolution of chytrid fungi.</title>
        <authorList>
            <person name="Stajich J.E."/>
            <person name="Amses K."/>
            <person name="Simmons R."/>
            <person name="Seto K."/>
            <person name="Myers J."/>
            <person name="Bonds A."/>
            <person name="Quandt C.A."/>
            <person name="Barry K."/>
            <person name="Liu P."/>
            <person name="Grigoriev I."/>
            <person name="Longcore J.E."/>
            <person name="James T.Y."/>
        </authorList>
    </citation>
    <scope>NUCLEOTIDE SEQUENCE</scope>
    <source>
        <strain evidence="4">JEL0318</strain>
    </source>
</reference>
<gene>
    <name evidence="4" type="primary">EXD2</name>
    <name evidence="4" type="ORF">HK097_005019</name>
</gene>
<dbReference type="GO" id="GO:0008408">
    <property type="term" value="F:3'-5' exonuclease activity"/>
    <property type="evidence" value="ECO:0007669"/>
    <property type="project" value="InterPro"/>
</dbReference>
<dbReference type="SUPFAM" id="SSF53098">
    <property type="entry name" value="Ribonuclease H-like"/>
    <property type="match status" value="1"/>
</dbReference>
<feature type="domain" description="3'-5' exonuclease" evidence="3">
    <location>
        <begin position="50"/>
        <end position="204"/>
    </location>
</feature>
<evidence type="ECO:0000313" key="5">
    <source>
        <dbReference type="Proteomes" id="UP001212841"/>
    </source>
</evidence>
<dbReference type="Gene3D" id="3.30.420.10">
    <property type="entry name" value="Ribonuclease H-like superfamily/Ribonuclease H"/>
    <property type="match status" value="1"/>
</dbReference>
<dbReference type="PANTHER" id="PTHR13620">
    <property type="entry name" value="3-5 EXONUCLEASE"/>
    <property type="match status" value="1"/>
</dbReference>
<keyword evidence="1" id="KW-0540">Nuclease</keyword>
<accession>A0AAD5SEJ4</accession>
<keyword evidence="2" id="KW-0378">Hydrolase</keyword>
<evidence type="ECO:0000259" key="3">
    <source>
        <dbReference type="Pfam" id="PF01612"/>
    </source>
</evidence>
<proteinExistence type="predicted"/>
<dbReference type="GO" id="GO:0006139">
    <property type="term" value="P:nucleobase-containing compound metabolic process"/>
    <property type="evidence" value="ECO:0007669"/>
    <property type="project" value="InterPro"/>
</dbReference>
<comment type="caution">
    <text evidence="4">The sequence shown here is derived from an EMBL/GenBank/DDBJ whole genome shotgun (WGS) entry which is preliminary data.</text>
</comment>
<dbReference type="EMBL" id="JADGJD010000237">
    <property type="protein sequence ID" value="KAJ3053106.1"/>
    <property type="molecule type" value="Genomic_DNA"/>
</dbReference>
<dbReference type="InterPro" id="IPR051132">
    <property type="entry name" value="3-5_Exonuclease_domain"/>
</dbReference>
<evidence type="ECO:0000313" key="4">
    <source>
        <dbReference type="EMBL" id="KAJ3053106.1"/>
    </source>
</evidence>
<keyword evidence="4" id="KW-0269">Exonuclease</keyword>
<evidence type="ECO:0000256" key="2">
    <source>
        <dbReference type="ARBA" id="ARBA00022801"/>
    </source>
</evidence>
<dbReference type="InterPro" id="IPR036397">
    <property type="entry name" value="RNaseH_sf"/>
</dbReference>
<dbReference type="GO" id="GO:0005634">
    <property type="term" value="C:nucleus"/>
    <property type="evidence" value="ECO:0007669"/>
    <property type="project" value="TreeGrafter"/>
</dbReference>
<evidence type="ECO:0000256" key="1">
    <source>
        <dbReference type="ARBA" id="ARBA00022722"/>
    </source>
</evidence>
<protein>
    <submittedName>
        <fullName evidence="4">Exonuclease 3'-5' domain-containing protein 2</fullName>
    </submittedName>
</protein>
<organism evidence="4 5">
    <name type="scientific">Rhizophlyctis rosea</name>
    <dbReference type="NCBI Taxonomy" id="64517"/>
    <lineage>
        <taxon>Eukaryota</taxon>
        <taxon>Fungi</taxon>
        <taxon>Fungi incertae sedis</taxon>
        <taxon>Chytridiomycota</taxon>
        <taxon>Chytridiomycota incertae sedis</taxon>
        <taxon>Chytridiomycetes</taxon>
        <taxon>Rhizophlyctidales</taxon>
        <taxon>Rhizophlyctidaceae</taxon>
        <taxon>Rhizophlyctis</taxon>
    </lineage>
</organism>
<name>A0AAD5SEJ4_9FUNG</name>
<dbReference type="GO" id="GO:0003676">
    <property type="term" value="F:nucleic acid binding"/>
    <property type="evidence" value="ECO:0007669"/>
    <property type="project" value="InterPro"/>
</dbReference>
<dbReference type="PANTHER" id="PTHR13620:SF104">
    <property type="entry name" value="EXONUCLEASE 3'-5' DOMAIN-CONTAINING PROTEIN 2"/>
    <property type="match status" value="1"/>
</dbReference>
<dbReference type="GO" id="GO:0005737">
    <property type="term" value="C:cytoplasm"/>
    <property type="evidence" value="ECO:0007669"/>
    <property type="project" value="TreeGrafter"/>
</dbReference>